<protein>
    <submittedName>
        <fullName evidence="1">Uncharacterized protein</fullName>
    </submittedName>
</protein>
<organism evidence="1 2">
    <name type="scientific">Choristoneura fumiferana</name>
    <name type="common">Spruce budworm moth</name>
    <name type="synonym">Archips fumiferana</name>
    <dbReference type="NCBI Taxonomy" id="7141"/>
    <lineage>
        <taxon>Eukaryota</taxon>
        <taxon>Metazoa</taxon>
        <taxon>Ecdysozoa</taxon>
        <taxon>Arthropoda</taxon>
        <taxon>Hexapoda</taxon>
        <taxon>Insecta</taxon>
        <taxon>Pterygota</taxon>
        <taxon>Neoptera</taxon>
        <taxon>Endopterygota</taxon>
        <taxon>Lepidoptera</taxon>
        <taxon>Glossata</taxon>
        <taxon>Ditrysia</taxon>
        <taxon>Tortricoidea</taxon>
        <taxon>Tortricidae</taxon>
        <taxon>Tortricinae</taxon>
        <taxon>Choristoneura</taxon>
    </lineage>
</organism>
<dbReference type="EMBL" id="CM046130">
    <property type="protein sequence ID" value="KAI8431455.1"/>
    <property type="molecule type" value="Genomic_DNA"/>
</dbReference>
<reference evidence="1 2" key="1">
    <citation type="journal article" date="2022" name="Genome Biol. Evol.">
        <title>The Spruce Budworm Genome: Reconstructing the Evolutionary History of Antifreeze Proteins.</title>
        <authorList>
            <person name="Beliveau C."/>
            <person name="Gagne P."/>
            <person name="Picq S."/>
            <person name="Vernygora O."/>
            <person name="Keeling C.I."/>
            <person name="Pinkney K."/>
            <person name="Doucet D."/>
            <person name="Wen F."/>
            <person name="Johnston J.S."/>
            <person name="Maaroufi H."/>
            <person name="Boyle B."/>
            <person name="Laroche J."/>
            <person name="Dewar K."/>
            <person name="Juretic N."/>
            <person name="Blackburn G."/>
            <person name="Nisole A."/>
            <person name="Brunet B."/>
            <person name="Brandao M."/>
            <person name="Lumley L."/>
            <person name="Duan J."/>
            <person name="Quan G."/>
            <person name="Lucarotti C.J."/>
            <person name="Roe A.D."/>
            <person name="Sperling F.A.H."/>
            <person name="Levesque R.C."/>
            <person name="Cusson M."/>
        </authorList>
    </citation>
    <scope>NUCLEOTIDE SEQUENCE [LARGE SCALE GENOMIC DNA]</scope>
    <source>
        <strain evidence="1">Glfc:IPQL:Cfum</strain>
    </source>
</reference>
<sequence length="569" mass="62428">MTCARTKLVILVISSLITKNLCDSDALKNFSIDRADLLRGSGEEKEIIDDIELENQDTDKSEEVTTTEIVTTTELPDVKEVYQTIDEALKTIDDDDNREADEDTETSITTLDGTDETTDGLDNNVFRTTVQEDIYSNVTNIVKETVVATTPLFQTETTTLPPTTKAMDVMDGMAPRIAEFDEEPESSGQRSPKTENTEPKLPDRPSFEPTQPPATVSAHATLKSWLEDGWLRAPAGILVPLRSSALSRARAVWEDLVAAGLDLKDIVLVGYDSNAAQVDLYNTSSVRAFSPASRTDALSPRDVFLVFPGADPDGDMLSVLPMKPTDSPSAMAGMWHLSVRCDTCDYRLCVAARAQLRGAVRPALRPAKSGRGRKPTRYNLDSGSDRTKYQTVWRAWGQFAGIDQVSISAYIYVVNSVDSSDVWAPTLRHNFQGMCIGKLGNDCAEHAWSATIFARDASTGLLRLTSSPIGIMYDSNFIAGTREEVMATYRATCCAPRLSITAVDANGNVNSYMIDISGYLNGASIAAITLGVFLAIAIIALIIFLIYWCVRRRKESRELPYSTSTRNMN</sequence>
<proteinExistence type="predicted"/>
<name>A0ACC0K5D0_CHOFU</name>
<comment type="caution">
    <text evidence="1">The sequence shown here is derived from an EMBL/GenBank/DDBJ whole genome shotgun (WGS) entry which is preliminary data.</text>
</comment>
<evidence type="ECO:0000313" key="2">
    <source>
        <dbReference type="Proteomes" id="UP001064048"/>
    </source>
</evidence>
<evidence type="ECO:0000313" key="1">
    <source>
        <dbReference type="EMBL" id="KAI8431455.1"/>
    </source>
</evidence>
<dbReference type="Proteomes" id="UP001064048">
    <property type="component" value="Chromosome 30"/>
</dbReference>
<accession>A0ACC0K5D0</accession>
<gene>
    <name evidence="1" type="ORF">MSG28_015974</name>
</gene>
<keyword evidence="2" id="KW-1185">Reference proteome</keyword>